<feature type="transmembrane region" description="Helical" evidence="8">
    <location>
        <begin position="207"/>
        <end position="226"/>
    </location>
</feature>
<evidence type="ECO:0000313" key="11">
    <source>
        <dbReference type="Proteomes" id="UP000462014"/>
    </source>
</evidence>
<dbReference type="InterPro" id="IPR050297">
    <property type="entry name" value="LipidA_mod_glycosyltrf_83"/>
</dbReference>
<evidence type="ECO:0000256" key="6">
    <source>
        <dbReference type="ARBA" id="ARBA00022989"/>
    </source>
</evidence>
<name>A0A7K1T042_9SPHI</name>
<feature type="transmembrane region" description="Helical" evidence="8">
    <location>
        <begin position="271"/>
        <end position="297"/>
    </location>
</feature>
<evidence type="ECO:0000256" key="5">
    <source>
        <dbReference type="ARBA" id="ARBA00022692"/>
    </source>
</evidence>
<feature type="transmembrane region" description="Helical" evidence="8">
    <location>
        <begin position="164"/>
        <end position="195"/>
    </location>
</feature>
<feature type="transmembrane region" description="Helical" evidence="8">
    <location>
        <begin position="335"/>
        <end position="352"/>
    </location>
</feature>
<evidence type="ECO:0000256" key="7">
    <source>
        <dbReference type="ARBA" id="ARBA00023136"/>
    </source>
</evidence>
<keyword evidence="4 10" id="KW-0808">Transferase</keyword>
<evidence type="ECO:0000256" key="2">
    <source>
        <dbReference type="ARBA" id="ARBA00022475"/>
    </source>
</evidence>
<reference evidence="10 11" key="1">
    <citation type="submission" date="2019-12" db="EMBL/GenBank/DDBJ databases">
        <title>Mucilaginibacter sp. HMF7410 genome sequencing and assembly.</title>
        <authorList>
            <person name="Kang H."/>
            <person name="Cha I."/>
            <person name="Kim H."/>
            <person name="Joh K."/>
        </authorList>
    </citation>
    <scope>NUCLEOTIDE SEQUENCE [LARGE SCALE GENOMIC DNA]</scope>
    <source>
        <strain evidence="10 11">HMF7410</strain>
    </source>
</reference>
<dbReference type="PANTHER" id="PTHR33908">
    <property type="entry name" value="MANNOSYLTRANSFERASE YKCB-RELATED"/>
    <property type="match status" value="1"/>
</dbReference>
<feature type="transmembrane region" description="Helical" evidence="8">
    <location>
        <begin position="309"/>
        <end position="329"/>
    </location>
</feature>
<evidence type="ECO:0000259" key="9">
    <source>
        <dbReference type="Pfam" id="PF13231"/>
    </source>
</evidence>
<feature type="transmembrane region" description="Helical" evidence="8">
    <location>
        <begin position="387"/>
        <end position="405"/>
    </location>
</feature>
<dbReference type="EMBL" id="WPIK01000015">
    <property type="protein sequence ID" value="MVN22935.1"/>
    <property type="molecule type" value="Genomic_DNA"/>
</dbReference>
<keyword evidence="3" id="KW-0328">Glycosyltransferase</keyword>
<keyword evidence="6 8" id="KW-1133">Transmembrane helix</keyword>
<organism evidence="10 11">
    <name type="scientific">Mucilaginibacter arboris</name>
    <dbReference type="NCBI Taxonomy" id="2682090"/>
    <lineage>
        <taxon>Bacteria</taxon>
        <taxon>Pseudomonadati</taxon>
        <taxon>Bacteroidota</taxon>
        <taxon>Sphingobacteriia</taxon>
        <taxon>Sphingobacteriales</taxon>
        <taxon>Sphingobacteriaceae</taxon>
        <taxon>Mucilaginibacter</taxon>
    </lineage>
</organism>
<dbReference type="RefSeq" id="WP_157568669.1">
    <property type="nucleotide sequence ID" value="NZ_WPIK01000015.1"/>
</dbReference>
<feature type="transmembrane region" description="Helical" evidence="8">
    <location>
        <begin position="414"/>
        <end position="437"/>
    </location>
</feature>
<gene>
    <name evidence="10" type="ORF">GO621_15525</name>
</gene>
<evidence type="ECO:0000256" key="8">
    <source>
        <dbReference type="SAM" id="Phobius"/>
    </source>
</evidence>
<feature type="domain" description="Glycosyltransferase RgtA/B/C/D-like" evidence="9">
    <location>
        <begin position="63"/>
        <end position="220"/>
    </location>
</feature>
<dbReference type="GO" id="GO:0009103">
    <property type="term" value="P:lipopolysaccharide biosynthetic process"/>
    <property type="evidence" value="ECO:0007669"/>
    <property type="project" value="UniProtKB-ARBA"/>
</dbReference>
<dbReference type="GO" id="GO:0010041">
    <property type="term" value="P:response to iron(III) ion"/>
    <property type="evidence" value="ECO:0007669"/>
    <property type="project" value="TreeGrafter"/>
</dbReference>
<comment type="caution">
    <text evidence="10">The sequence shown here is derived from an EMBL/GenBank/DDBJ whole genome shotgun (WGS) entry which is preliminary data.</text>
</comment>
<keyword evidence="5 8" id="KW-0812">Transmembrane</keyword>
<keyword evidence="7 8" id="KW-0472">Membrane</keyword>
<evidence type="ECO:0000256" key="4">
    <source>
        <dbReference type="ARBA" id="ARBA00022679"/>
    </source>
</evidence>
<comment type="subcellular location">
    <subcellularLocation>
        <location evidence="1">Cell membrane</location>
        <topology evidence="1">Multi-pass membrane protein</topology>
    </subcellularLocation>
</comment>
<accession>A0A7K1T042</accession>
<dbReference type="Proteomes" id="UP000462014">
    <property type="component" value="Unassembled WGS sequence"/>
</dbReference>
<dbReference type="InterPro" id="IPR038731">
    <property type="entry name" value="RgtA/B/C-like"/>
</dbReference>
<sequence length="547" mass="63366">MSINLKKDFPFLLVLLLAVAVNFSGIQVPFFTDDPGLYAALAKNMVLRGSYWELFSYGKDWLDKPHFPFWMAALSFKLFGIATWTYKLPALLFFVLSGVYTYLFAKKNYGQKTALMAVLVLFSAQHILMSNTDVRAEPYLMALIIGSVYHFYQLEKRFSWTDLFIGSLFAGCAVMTKGIFALIPIGASVIGELVFKKRYAEMLRLKWLLAVVLTAVFILPEIYSLYLQFDSQPGKATFQDTPISGIRWFLWDSQFGRFINSGPITRKSGSIFFYVHTLIWAFAPWFFMLAYAVFINLKKMFQKQQLPEYYTFCGALSMWLIFSLSGFQLPFYTNIIFPFFAIITASVFSKMLSLKTAKVFKVLQIVQVCVLFLAVLVFQYFLHPGKIILFSAEVIGFVLISFYCYKRSIGFGRVLLLSCCATLFVNFYLNTIFYPLLATYKADTQAPVYINQHFPNQPVYVIRSLSNPFQFYCKVPVQLLAENDLAKDESTKKIIYTDEATVKKLQQKHPVEILKVIDNYPNENILKDFIWYKKRRETLDRYYIIRY</sequence>
<dbReference type="GO" id="GO:0005886">
    <property type="term" value="C:plasma membrane"/>
    <property type="evidence" value="ECO:0007669"/>
    <property type="project" value="UniProtKB-SubCell"/>
</dbReference>
<evidence type="ECO:0000256" key="1">
    <source>
        <dbReference type="ARBA" id="ARBA00004651"/>
    </source>
</evidence>
<dbReference type="AlphaFoldDB" id="A0A7K1T042"/>
<evidence type="ECO:0000313" key="10">
    <source>
        <dbReference type="EMBL" id="MVN22935.1"/>
    </source>
</evidence>
<proteinExistence type="predicted"/>
<evidence type="ECO:0000256" key="3">
    <source>
        <dbReference type="ARBA" id="ARBA00022676"/>
    </source>
</evidence>
<protein>
    <submittedName>
        <fullName evidence="10">Glycosyl transferase</fullName>
    </submittedName>
</protein>
<dbReference type="PANTHER" id="PTHR33908:SF3">
    <property type="entry name" value="UNDECAPRENYL PHOSPHATE-ALPHA-4-AMINO-4-DEOXY-L-ARABINOSE ARABINOSYL TRANSFERASE"/>
    <property type="match status" value="1"/>
</dbReference>
<keyword evidence="2" id="KW-1003">Cell membrane</keyword>
<dbReference type="GO" id="GO:0016763">
    <property type="term" value="F:pentosyltransferase activity"/>
    <property type="evidence" value="ECO:0007669"/>
    <property type="project" value="TreeGrafter"/>
</dbReference>
<feature type="transmembrane region" description="Helical" evidence="8">
    <location>
        <begin position="359"/>
        <end position="381"/>
    </location>
</feature>
<feature type="transmembrane region" description="Helical" evidence="8">
    <location>
        <begin position="89"/>
        <end position="105"/>
    </location>
</feature>
<dbReference type="Pfam" id="PF13231">
    <property type="entry name" value="PMT_2"/>
    <property type="match status" value="1"/>
</dbReference>
<feature type="transmembrane region" description="Helical" evidence="8">
    <location>
        <begin position="136"/>
        <end position="152"/>
    </location>
</feature>
<keyword evidence="11" id="KW-1185">Reference proteome</keyword>